<dbReference type="PANTHER" id="PTHR12815:SF23">
    <property type="entry name" value="OUTER MEMBRANE PROTEIN ASSEMBLY FACTOR BAMA"/>
    <property type="match status" value="1"/>
</dbReference>
<evidence type="ECO:0000256" key="7">
    <source>
        <dbReference type="ARBA" id="ARBA00023237"/>
    </source>
</evidence>
<dbReference type="InterPro" id="IPR000184">
    <property type="entry name" value="Bac_surfAg_D15"/>
</dbReference>
<sequence length="800" mass="92853">MLIKNFFIAFLMFFSILVHAENKFIVKDIQFKGLKNFSQNEALKKIPFRIGSTISQYDVKNSIKSLFKTGKFEDIKVSFLGKTIVFNIRERPIISNVIVSGNHIIASSVLDPYLKKLNIETGKSFNNFFTNVLTKTIKDFYLDIGRCKPDIKILKIFSKNNSVSIKILINEGTEIKINSIKILGVQAFSKEKILSLFKLQDYHSWWNLLSKSTYSPKELNNDLEHLKNFYLSNGYYYFNVNTKKVDFLQDKKQVDITIGVSEGKKYKISNFFVNGNLFPYQKLITNLININPNEFYNRDKIDIIVNKITRFLSEYGYVNTKVIVDPQIDHKKKTIALNFNIDMKKRYFVKRIYFTGNEITQDRVLRRKIKQMEGKYFNIKLVELGKKLLEKTKYFSDVKIIQKLNSYDSNQIDITYQVKEQTTGSINFGLGYGVDSGTSFNLAFSQDNIFGSGNSLKVDIIKNDYQKYLDISTSYPYFFYNNADLNARFFYNDFKYNFDNISNIIKNTYGFEGNLGFLINNYNKVNFGFGYTHNSINNEEKKIHGKLLIKKMLDAVFLRSSLVNDFTINYSWIYDNLEYLYFPTSGKQAYLTGKTTLPGSDDNFYKITLDSSQYIPLNEEKSFIFSNHIYMGIGDSFNKETLPFYENFHTSSENNVRGFHVNTIGPKTDHNILNLKDCMVQKNNKLCRSIDSIGGNLALISNLEMIIPLSFLDNKYSKFLRASVFLDSGNIWDTQSNNTNNINLISFLKDKISNDIYSSFGLSLQWFSPIGPLVFSYAIPIQKNKDYQLEPFQFNIGKHW</sequence>
<evidence type="ECO:0000313" key="11">
    <source>
        <dbReference type="EMBL" id="ACL30605.1"/>
    </source>
</evidence>
<protein>
    <recommendedName>
        <fullName evidence="8 9">Outer membrane protein assembly factor BamA</fullName>
    </recommendedName>
</protein>
<name>A0A7U3YA89_BUCA5</name>
<dbReference type="GO" id="GO:0051205">
    <property type="term" value="P:protein insertion into membrane"/>
    <property type="evidence" value="ECO:0007669"/>
    <property type="project" value="UniProtKB-UniRule"/>
</dbReference>
<feature type="domain" description="POTRA" evidence="10">
    <location>
        <begin position="347"/>
        <end position="421"/>
    </location>
</feature>
<dbReference type="Pfam" id="PF07244">
    <property type="entry name" value="POTRA"/>
    <property type="match status" value="5"/>
</dbReference>
<dbReference type="InterPro" id="IPR034746">
    <property type="entry name" value="POTRA"/>
</dbReference>
<evidence type="ECO:0000256" key="2">
    <source>
        <dbReference type="ARBA" id="ARBA00022452"/>
    </source>
</evidence>
<evidence type="ECO:0000313" key="12">
    <source>
        <dbReference type="Proteomes" id="UP000006904"/>
    </source>
</evidence>
<keyword evidence="6 8" id="KW-0472">Membrane</keyword>
<dbReference type="RefSeq" id="WP_009874193.1">
    <property type="nucleotide sequence ID" value="NC_011833.1"/>
</dbReference>
<comment type="similarity">
    <text evidence="8">Belongs to the BamA family.</text>
</comment>
<keyword evidence="7 8" id="KW-0998">Cell outer membrane</keyword>
<evidence type="ECO:0000259" key="10">
    <source>
        <dbReference type="PROSITE" id="PS51779"/>
    </source>
</evidence>
<dbReference type="PANTHER" id="PTHR12815">
    <property type="entry name" value="SORTING AND ASSEMBLY MACHINERY SAMM50 PROTEIN FAMILY MEMBER"/>
    <property type="match status" value="1"/>
</dbReference>
<keyword evidence="4 8" id="KW-0732">Signal</keyword>
<feature type="domain" description="POTRA" evidence="10">
    <location>
        <begin position="24"/>
        <end position="91"/>
    </location>
</feature>
<dbReference type="KEGG" id="bap:BUAP5A_232"/>
<dbReference type="Pfam" id="PF01103">
    <property type="entry name" value="Omp85"/>
    <property type="match status" value="1"/>
</dbReference>
<comment type="subcellular location">
    <subcellularLocation>
        <location evidence="8">Cell outer membrane</location>
    </subcellularLocation>
    <subcellularLocation>
        <location evidence="1">Membrane</location>
    </subcellularLocation>
</comment>
<feature type="domain" description="POTRA" evidence="10">
    <location>
        <begin position="175"/>
        <end position="263"/>
    </location>
</feature>
<evidence type="ECO:0000256" key="1">
    <source>
        <dbReference type="ARBA" id="ARBA00004370"/>
    </source>
</evidence>
<dbReference type="GO" id="GO:1990063">
    <property type="term" value="C:Bam protein complex"/>
    <property type="evidence" value="ECO:0007669"/>
    <property type="project" value="TreeGrafter"/>
</dbReference>
<comment type="subunit">
    <text evidence="8">Part of the Bam complex, which is composed of the outer membrane protein BamA, and four lipoproteins BamB, BamC, BamD and BamE.</text>
</comment>
<dbReference type="GO" id="GO:0043165">
    <property type="term" value="P:Gram-negative-bacterium-type cell outer membrane assembly"/>
    <property type="evidence" value="ECO:0007669"/>
    <property type="project" value="UniProtKB-UniRule"/>
</dbReference>
<evidence type="ECO:0000256" key="5">
    <source>
        <dbReference type="ARBA" id="ARBA00022737"/>
    </source>
</evidence>
<gene>
    <name evidence="11" type="primary">yaeT</name>
    <name evidence="8" type="synonym">bamA</name>
    <name evidence="11" type="ordered locus">BUAP5A_232</name>
</gene>
<dbReference type="Proteomes" id="UP000006904">
    <property type="component" value="Chromosome"/>
</dbReference>
<evidence type="ECO:0000256" key="4">
    <source>
        <dbReference type="ARBA" id="ARBA00022729"/>
    </source>
</evidence>
<organism evidence="11 12">
    <name type="scientific">Buchnera aphidicola subsp. Acyrthosiphon pisum (strain 5A)</name>
    <dbReference type="NCBI Taxonomy" id="563178"/>
    <lineage>
        <taxon>Bacteria</taxon>
        <taxon>Pseudomonadati</taxon>
        <taxon>Pseudomonadota</taxon>
        <taxon>Gammaproteobacteria</taxon>
        <taxon>Enterobacterales</taxon>
        <taxon>Erwiniaceae</taxon>
        <taxon>Buchnera</taxon>
    </lineage>
</organism>
<dbReference type="Gene3D" id="2.40.160.50">
    <property type="entry name" value="membrane protein fhac: a member of the omp85/tpsb transporter family"/>
    <property type="match status" value="1"/>
</dbReference>
<feature type="domain" description="POTRA" evidence="10">
    <location>
        <begin position="266"/>
        <end position="344"/>
    </location>
</feature>
<dbReference type="OrthoDB" id="9803054at2"/>
<reference evidence="11 12" key="1">
    <citation type="journal article" date="2009" name="Science">
        <title>The dynamics and time scale of ongoing genomic erosion in symbiotic bacteria.</title>
        <authorList>
            <person name="Moran N.A."/>
            <person name="McLaughlin H.J."/>
            <person name="Sorek R."/>
        </authorList>
    </citation>
    <scope>NUCLEOTIDE SEQUENCE [LARGE SCALE GENOMIC DNA]</scope>
    <source>
        <strain evidence="11 12">5A</strain>
    </source>
</reference>
<dbReference type="InterPro" id="IPR010827">
    <property type="entry name" value="BamA/TamA_POTRA"/>
</dbReference>
<dbReference type="InterPro" id="IPR039910">
    <property type="entry name" value="D15-like"/>
</dbReference>
<keyword evidence="3 8" id="KW-0812">Transmembrane</keyword>
<dbReference type="NCBIfam" id="TIGR03303">
    <property type="entry name" value="OM_YaeT"/>
    <property type="match status" value="1"/>
</dbReference>
<dbReference type="PROSITE" id="PS51779">
    <property type="entry name" value="POTRA"/>
    <property type="match status" value="5"/>
</dbReference>
<dbReference type="InterPro" id="IPR023707">
    <property type="entry name" value="OM_assembly_BamA"/>
</dbReference>
<dbReference type="Gene3D" id="3.10.20.310">
    <property type="entry name" value="membrane protein fhac"/>
    <property type="match status" value="5"/>
</dbReference>
<dbReference type="PIRSF" id="PIRSF006076">
    <property type="entry name" value="OM_assembly_OMP85"/>
    <property type="match status" value="1"/>
</dbReference>
<evidence type="ECO:0000256" key="6">
    <source>
        <dbReference type="ARBA" id="ARBA00023136"/>
    </source>
</evidence>
<keyword evidence="2 8" id="KW-1134">Transmembrane beta strand</keyword>
<proteinExistence type="inferred from homology"/>
<feature type="domain" description="POTRA" evidence="10">
    <location>
        <begin position="92"/>
        <end position="172"/>
    </location>
</feature>
<evidence type="ECO:0000256" key="9">
    <source>
        <dbReference type="NCBIfam" id="TIGR03303"/>
    </source>
</evidence>
<evidence type="ECO:0000256" key="3">
    <source>
        <dbReference type="ARBA" id="ARBA00022692"/>
    </source>
</evidence>
<dbReference type="AlphaFoldDB" id="A0A7U3YA89"/>
<evidence type="ECO:0000256" key="8">
    <source>
        <dbReference type="HAMAP-Rule" id="MF_01430"/>
    </source>
</evidence>
<dbReference type="EMBL" id="CP001161">
    <property type="protein sequence ID" value="ACL30605.1"/>
    <property type="molecule type" value="Genomic_DNA"/>
</dbReference>
<dbReference type="HAMAP" id="MF_01430">
    <property type="entry name" value="OM_assembly_BamA"/>
    <property type="match status" value="1"/>
</dbReference>
<comment type="function">
    <text evidence="8">Part of the outer membrane protein assembly complex, which is involved in assembly and insertion of beta-barrel proteins into the outer membrane. Constitutes, with BamD, the core component of the assembly machinery.</text>
</comment>
<accession>A0A7U3YA89</accession>
<keyword evidence="5 8" id="KW-0677">Repeat</keyword>